<dbReference type="SUPFAM" id="SSF55785">
    <property type="entry name" value="PYP-like sensor domain (PAS domain)"/>
    <property type="match status" value="1"/>
</dbReference>
<dbReference type="SMART" id="SM00091">
    <property type="entry name" value="PAS"/>
    <property type="match status" value="1"/>
</dbReference>
<evidence type="ECO:0000313" key="6">
    <source>
        <dbReference type="Proteomes" id="UP001149140"/>
    </source>
</evidence>
<feature type="domain" description="PPM-type phosphatase" evidence="4">
    <location>
        <begin position="600"/>
        <end position="807"/>
    </location>
</feature>
<dbReference type="PANTHER" id="PTHR43156:SF2">
    <property type="entry name" value="STAGE II SPORULATION PROTEIN E"/>
    <property type="match status" value="1"/>
</dbReference>
<proteinExistence type="predicted"/>
<feature type="domain" description="PAS" evidence="3">
    <location>
        <begin position="273"/>
        <end position="310"/>
    </location>
</feature>
<dbReference type="AlphaFoldDB" id="A0A9X3S2C2"/>
<comment type="caution">
    <text evidence="5">The sequence shown here is derived from an EMBL/GenBank/DDBJ whole genome shotgun (WGS) entry which is preliminary data.</text>
</comment>
<dbReference type="CDD" id="cd00130">
    <property type="entry name" value="PAS"/>
    <property type="match status" value="1"/>
</dbReference>
<gene>
    <name evidence="5" type="ORF">OM076_17910</name>
</gene>
<dbReference type="SUPFAM" id="SSF81606">
    <property type="entry name" value="PP2C-like"/>
    <property type="match status" value="1"/>
</dbReference>
<dbReference type="GO" id="GO:0016791">
    <property type="term" value="F:phosphatase activity"/>
    <property type="evidence" value="ECO:0007669"/>
    <property type="project" value="TreeGrafter"/>
</dbReference>
<dbReference type="PANTHER" id="PTHR43156">
    <property type="entry name" value="STAGE II SPORULATION PROTEIN E-RELATED"/>
    <property type="match status" value="1"/>
</dbReference>
<dbReference type="EMBL" id="JAPDOD010000016">
    <property type="protein sequence ID" value="MDA0162152.1"/>
    <property type="molecule type" value="Genomic_DNA"/>
</dbReference>
<dbReference type="NCBIfam" id="TIGR00229">
    <property type="entry name" value="sensory_box"/>
    <property type="match status" value="1"/>
</dbReference>
<keyword evidence="1" id="KW-0378">Hydrolase</keyword>
<dbReference type="PROSITE" id="PS51746">
    <property type="entry name" value="PPM_2"/>
    <property type="match status" value="1"/>
</dbReference>
<feature type="transmembrane region" description="Helical" evidence="2">
    <location>
        <begin position="75"/>
        <end position="93"/>
    </location>
</feature>
<evidence type="ECO:0000259" key="3">
    <source>
        <dbReference type="PROSITE" id="PS50112"/>
    </source>
</evidence>
<dbReference type="Pfam" id="PF01590">
    <property type="entry name" value="GAF"/>
    <property type="match status" value="1"/>
</dbReference>
<dbReference type="Gene3D" id="3.60.40.10">
    <property type="entry name" value="PPM-type phosphatase domain"/>
    <property type="match status" value="1"/>
</dbReference>
<dbReference type="InterPro" id="IPR003018">
    <property type="entry name" value="GAF"/>
</dbReference>
<dbReference type="PROSITE" id="PS50112">
    <property type="entry name" value="PAS"/>
    <property type="match status" value="1"/>
</dbReference>
<dbReference type="RefSeq" id="WP_270041389.1">
    <property type="nucleotide sequence ID" value="NZ_JAPDOD010000016.1"/>
</dbReference>
<dbReference type="InterPro" id="IPR035965">
    <property type="entry name" value="PAS-like_dom_sf"/>
</dbReference>
<dbReference type="InterPro" id="IPR001932">
    <property type="entry name" value="PPM-type_phosphatase-like_dom"/>
</dbReference>
<organism evidence="5 6">
    <name type="scientific">Solirubrobacter ginsenosidimutans</name>
    <dbReference type="NCBI Taxonomy" id="490573"/>
    <lineage>
        <taxon>Bacteria</taxon>
        <taxon>Bacillati</taxon>
        <taxon>Actinomycetota</taxon>
        <taxon>Thermoleophilia</taxon>
        <taxon>Solirubrobacterales</taxon>
        <taxon>Solirubrobacteraceae</taxon>
        <taxon>Solirubrobacter</taxon>
    </lineage>
</organism>
<dbReference type="Proteomes" id="UP001149140">
    <property type="component" value="Unassembled WGS sequence"/>
</dbReference>
<sequence length="810" mass="86537">MKRIDATVAGVVLIFALAYLDAVWEDTVIAATVVIGPFLTAIFASTRQTAAVGAFAVVSAILSGGYNDNYGTDDYFVRLAVTIAGALFAVYAARAMRRLAADQVRFGLLKGAAEIADTASSIPEVVDRVGALLVPAFADICVIDVVRGDHVERIGVRSAGTDARRVEERLRARGPATLEHTGVIEPVLREHVDEAFLRANATSEDDYAFLRSLAERSHINVPLRSRGRNVGTLALLAVTRAYGPVDLELATLIAGRIGLALDNAGLFAELEAVQLRLTTALDTLAEAVTIQDAQGHLVYANQAAGAMFGFASGAELIKQEPQNIVDAYESSIHEGRPLRLEDLPGRQALRGESPEPLLIHAINRSSGDERWRIIKATLVEGETRLAVNVIEDVTEVKRAEMGQRFLAEASMVLASGLDYEQTLAKIAELAVPALADWCSVQMPAGDWLRTVAIAHVDPAKREFARDYQKRYPNPTDAPIGAAQVLRDGSSQLIGPIDDALIRAAVPDPEQSEALIGVGMRWVMLVPMVAGPRIIGVISFVSAESSRRFVEADLELAEELGRRAGTAVENARLYQERSHIAATLQRGLLPDELPEIPGARLDSLYRPAGEENLVGGDFYDAFPTPHGWMLLVGDVTGRGAEAAALTGQARHTLRTAGMLLGDPLAAFEQLNQALANRAELTPCTVALIQVAPDARSATVVCAGHPQPLLIRAGEPRPVGRFGPMLGAWTDATWSPERIDLEPGDVLVAFSDGVTDTVGMDGRFGEQRLLEALRGVFDAAAAVAAVDAALNAFQRGDQADDTAVLAMDLPAA</sequence>
<protein>
    <submittedName>
        <fullName evidence="5">SpoIIE family protein phosphatase</fullName>
    </submittedName>
</protein>
<dbReference type="Gene3D" id="3.30.450.40">
    <property type="match status" value="2"/>
</dbReference>
<reference evidence="5" key="1">
    <citation type="submission" date="2022-10" db="EMBL/GenBank/DDBJ databases">
        <title>The WGS of Solirubrobacter ginsenosidimutans DSM 21036.</title>
        <authorList>
            <person name="Jiang Z."/>
        </authorList>
    </citation>
    <scope>NUCLEOTIDE SEQUENCE</scope>
    <source>
        <strain evidence="5">DSM 21036</strain>
    </source>
</reference>
<dbReference type="SMART" id="SM00331">
    <property type="entry name" value="PP2C_SIG"/>
    <property type="match status" value="1"/>
</dbReference>
<evidence type="ECO:0000313" key="5">
    <source>
        <dbReference type="EMBL" id="MDA0162152.1"/>
    </source>
</evidence>
<keyword evidence="2" id="KW-0812">Transmembrane</keyword>
<dbReference type="InterPro" id="IPR029016">
    <property type="entry name" value="GAF-like_dom_sf"/>
</dbReference>
<dbReference type="Pfam" id="PF07228">
    <property type="entry name" value="SpoIIE"/>
    <property type="match status" value="1"/>
</dbReference>
<keyword evidence="2" id="KW-0472">Membrane</keyword>
<dbReference type="Pfam" id="PF13188">
    <property type="entry name" value="PAS_8"/>
    <property type="match status" value="1"/>
</dbReference>
<keyword evidence="2" id="KW-1133">Transmembrane helix</keyword>
<evidence type="ECO:0000256" key="1">
    <source>
        <dbReference type="ARBA" id="ARBA00022801"/>
    </source>
</evidence>
<keyword evidence="6" id="KW-1185">Reference proteome</keyword>
<dbReference type="InterPro" id="IPR052016">
    <property type="entry name" value="Bact_Sigma-Reg"/>
</dbReference>
<dbReference type="InterPro" id="IPR000014">
    <property type="entry name" value="PAS"/>
</dbReference>
<evidence type="ECO:0000256" key="2">
    <source>
        <dbReference type="SAM" id="Phobius"/>
    </source>
</evidence>
<dbReference type="Pfam" id="PF13185">
    <property type="entry name" value="GAF_2"/>
    <property type="match status" value="1"/>
</dbReference>
<evidence type="ECO:0000259" key="4">
    <source>
        <dbReference type="PROSITE" id="PS51746"/>
    </source>
</evidence>
<dbReference type="Gene3D" id="3.30.450.20">
    <property type="entry name" value="PAS domain"/>
    <property type="match status" value="1"/>
</dbReference>
<dbReference type="InterPro" id="IPR036457">
    <property type="entry name" value="PPM-type-like_dom_sf"/>
</dbReference>
<dbReference type="SMART" id="SM00065">
    <property type="entry name" value="GAF"/>
    <property type="match status" value="2"/>
</dbReference>
<accession>A0A9X3S2C2</accession>
<dbReference type="SUPFAM" id="SSF55781">
    <property type="entry name" value="GAF domain-like"/>
    <property type="match status" value="2"/>
</dbReference>
<name>A0A9X3S2C2_9ACTN</name>